<dbReference type="HAMAP" id="MF_02088">
    <property type="entry name" value="Q_prec_transport"/>
    <property type="match status" value="1"/>
</dbReference>
<dbReference type="InterPro" id="IPR003744">
    <property type="entry name" value="YhhQ"/>
</dbReference>
<dbReference type="NCBIfam" id="TIGR00697">
    <property type="entry name" value="queuosine precursor transporter"/>
    <property type="match status" value="1"/>
</dbReference>
<dbReference type="Pfam" id="PF02592">
    <property type="entry name" value="Vut_1"/>
    <property type="match status" value="1"/>
</dbReference>
<dbReference type="PANTHER" id="PTHR34300">
    <property type="entry name" value="QUEUOSINE PRECURSOR TRANSPORTER-RELATED"/>
    <property type="match status" value="1"/>
</dbReference>
<gene>
    <name evidence="2" type="ORF">F8A88_07210</name>
</gene>
<dbReference type="EMBL" id="WAIE01000002">
    <property type="protein sequence ID" value="KAB1442238.1"/>
    <property type="molecule type" value="Genomic_DNA"/>
</dbReference>
<dbReference type="OrthoDB" id="7065604at2"/>
<keyword evidence="1" id="KW-0813">Transport</keyword>
<protein>
    <recommendedName>
        <fullName evidence="1">Probable queuosine precursor transporter</fullName>
        <shortName evidence="1">Q precursor transporter</shortName>
    </recommendedName>
</protein>
<dbReference type="GO" id="GO:0022857">
    <property type="term" value="F:transmembrane transporter activity"/>
    <property type="evidence" value="ECO:0007669"/>
    <property type="project" value="UniProtKB-UniRule"/>
</dbReference>
<feature type="transmembrane region" description="Helical" evidence="1">
    <location>
        <begin position="33"/>
        <end position="55"/>
    </location>
</feature>
<keyword evidence="3" id="KW-1185">Reference proteome</keyword>
<dbReference type="AlphaFoldDB" id="A0A6N6N4T6"/>
<evidence type="ECO:0000313" key="3">
    <source>
        <dbReference type="Proteomes" id="UP000438699"/>
    </source>
</evidence>
<keyword evidence="1" id="KW-0812">Transmembrane</keyword>
<proteinExistence type="inferred from homology"/>
<comment type="caution">
    <text evidence="2">The sequence shown here is derived from an EMBL/GenBank/DDBJ whole genome shotgun (WGS) entry which is preliminary data.</text>
</comment>
<organism evidence="2 3">
    <name type="scientific">Pseudodesulfovibrio senegalensis</name>
    <dbReference type="NCBI Taxonomy" id="1721087"/>
    <lineage>
        <taxon>Bacteria</taxon>
        <taxon>Pseudomonadati</taxon>
        <taxon>Thermodesulfobacteriota</taxon>
        <taxon>Desulfovibrionia</taxon>
        <taxon>Desulfovibrionales</taxon>
        <taxon>Desulfovibrionaceae</taxon>
    </lineage>
</organism>
<comment type="subcellular location">
    <subcellularLocation>
        <location evidence="1">Cell membrane</location>
        <topology evidence="1">Multi-pass membrane protein</topology>
    </subcellularLocation>
</comment>
<reference evidence="2 3" key="1">
    <citation type="journal article" date="2017" name="Int. J. Syst. Evol. Microbiol.">
        <title>Desulfovibrio senegalensis sp. nov., a mesophilic sulfate reducer isolated from marine sediment.</title>
        <authorList>
            <person name="Thioye A."/>
            <person name="Gam Z.B.A."/>
            <person name="Mbengue M."/>
            <person name="Cayol J.L."/>
            <person name="Joseph-Bartoli M."/>
            <person name="Toure-Kane C."/>
            <person name="Labat M."/>
        </authorList>
    </citation>
    <scope>NUCLEOTIDE SEQUENCE [LARGE SCALE GENOMIC DNA]</scope>
    <source>
        <strain evidence="2 3">DSM 101509</strain>
    </source>
</reference>
<dbReference type="Proteomes" id="UP000438699">
    <property type="component" value="Unassembled WGS sequence"/>
</dbReference>
<sequence>MTSLERRAHTLLVGLFVGGLVSAAVISSKIINVLGVAVPAGVLAYSITFAVSDIVGELWGPERATDMVVAGFASLVCATLICWLAVIWPSPGFWQNQPAFASVIGSTPRIVAASLLAYVVSQKHDVWLFHLLKRKTSGRALWLRNNLSTAVSQLMDSAIFVTVAFWGILPVGEIILGQWAIKLLIAALDTPVVYACVRLLRSDHPAPMAKQAA</sequence>
<comment type="caution">
    <text evidence="1">Lacks conserved residue(s) required for the propagation of feature annotation.</text>
</comment>
<accession>A0A6N6N4T6</accession>
<keyword evidence="1" id="KW-1133">Transmembrane helix</keyword>
<feature type="transmembrane region" description="Helical" evidence="1">
    <location>
        <begin position="67"/>
        <end position="88"/>
    </location>
</feature>
<dbReference type="GO" id="GO:0005886">
    <property type="term" value="C:plasma membrane"/>
    <property type="evidence" value="ECO:0007669"/>
    <property type="project" value="UniProtKB-SubCell"/>
</dbReference>
<dbReference type="RefSeq" id="WP_151150459.1">
    <property type="nucleotide sequence ID" value="NZ_WAIE01000002.1"/>
</dbReference>
<feature type="transmembrane region" description="Helical" evidence="1">
    <location>
        <begin position="100"/>
        <end position="120"/>
    </location>
</feature>
<comment type="function">
    <text evidence="1">Involved in the import of queuosine (Q) precursors, required for Q precursor salvage.</text>
</comment>
<evidence type="ECO:0000313" key="2">
    <source>
        <dbReference type="EMBL" id="KAB1442238.1"/>
    </source>
</evidence>
<evidence type="ECO:0000256" key="1">
    <source>
        <dbReference type="HAMAP-Rule" id="MF_02088"/>
    </source>
</evidence>
<comment type="similarity">
    <text evidence="1">Belongs to the vitamin uptake transporter (VUT/ECF) (TC 2.A.88) family. Q precursor transporter subfamily.</text>
</comment>
<dbReference type="PANTHER" id="PTHR34300:SF2">
    <property type="entry name" value="QUEUOSINE PRECURSOR TRANSPORTER-RELATED"/>
    <property type="match status" value="1"/>
</dbReference>
<keyword evidence="1" id="KW-1003">Cell membrane</keyword>
<keyword evidence="1" id="KW-0472">Membrane</keyword>
<name>A0A6N6N4T6_9BACT</name>